<gene>
    <name evidence="1" type="ORF">H2198_009045</name>
</gene>
<dbReference type="Proteomes" id="UP001172386">
    <property type="component" value="Unassembled WGS sequence"/>
</dbReference>
<evidence type="ECO:0000313" key="1">
    <source>
        <dbReference type="EMBL" id="KAJ9651698.1"/>
    </source>
</evidence>
<organism evidence="1 2">
    <name type="scientific">Neophaeococcomyces mojaviensis</name>
    <dbReference type="NCBI Taxonomy" id="3383035"/>
    <lineage>
        <taxon>Eukaryota</taxon>
        <taxon>Fungi</taxon>
        <taxon>Dikarya</taxon>
        <taxon>Ascomycota</taxon>
        <taxon>Pezizomycotina</taxon>
        <taxon>Eurotiomycetes</taxon>
        <taxon>Chaetothyriomycetidae</taxon>
        <taxon>Chaetothyriales</taxon>
        <taxon>Chaetothyriales incertae sedis</taxon>
        <taxon>Neophaeococcomyces</taxon>
    </lineage>
</organism>
<accession>A0ACC2ZVY9</accession>
<proteinExistence type="predicted"/>
<protein>
    <submittedName>
        <fullName evidence="1">Uncharacterized protein</fullName>
    </submittedName>
</protein>
<comment type="caution">
    <text evidence="1">The sequence shown here is derived from an EMBL/GenBank/DDBJ whole genome shotgun (WGS) entry which is preliminary data.</text>
</comment>
<keyword evidence="2" id="KW-1185">Reference proteome</keyword>
<sequence>MIPPASGIPNFLRSINSSTFTSDLDRQATIREAHALVSRLETAWDTSSRICMAYPGLLACVKTALDLGLFRSWLDKNDGAPLTADELHTLVPHCDKMLLLRILRHLANTNCLWLRTGTATTENASDEEDLVRYEMTPYVRGQVEIDLASQTEKTLLWALPIMMSLPPFFKSINYENPGGEGKDVTKYFTGGLSIWEYLQQNEGWADVFGRLMKATGRLRGDLTELVEGVDLTCESDSEVLLVDVGGNVGHDLMDFRRRFPNAHGRLILQDLPHVIETASQVEQFGIERMGYDFFTPQTVQGAKAYLLHNILHDWSDEDVKKILQNMKSALKRGYSKLLILDMVVSETDPELRETSFDWVMTIYGSGMERTEKHWRSLIGPLGLKITNIWRSPKFPEGLIEVELA</sequence>
<dbReference type="EMBL" id="JAPDRQ010000240">
    <property type="protein sequence ID" value="KAJ9651698.1"/>
    <property type="molecule type" value="Genomic_DNA"/>
</dbReference>
<evidence type="ECO:0000313" key="2">
    <source>
        <dbReference type="Proteomes" id="UP001172386"/>
    </source>
</evidence>
<reference evidence="1" key="1">
    <citation type="submission" date="2022-10" db="EMBL/GenBank/DDBJ databases">
        <title>Culturing micro-colonial fungi from biological soil crusts in the Mojave desert and describing Neophaeococcomyces mojavensis, and introducing the new genera and species Taxawa tesnikishii.</title>
        <authorList>
            <person name="Kurbessoian T."/>
            <person name="Stajich J.E."/>
        </authorList>
    </citation>
    <scope>NUCLEOTIDE SEQUENCE</scope>
    <source>
        <strain evidence="1">JES_112</strain>
    </source>
</reference>
<name>A0ACC2ZVY9_9EURO</name>